<dbReference type="Proteomes" id="UP000299102">
    <property type="component" value="Unassembled WGS sequence"/>
</dbReference>
<proteinExistence type="predicted"/>
<dbReference type="EMBL" id="BGZK01000450">
    <property type="protein sequence ID" value="GBP44302.1"/>
    <property type="molecule type" value="Genomic_DNA"/>
</dbReference>
<evidence type="ECO:0000313" key="1">
    <source>
        <dbReference type="EMBL" id="GBP44302.1"/>
    </source>
</evidence>
<name>A0A4C1W169_EUMVA</name>
<reference evidence="1 2" key="1">
    <citation type="journal article" date="2019" name="Commun. Biol.">
        <title>The bagworm genome reveals a unique fibroin gene that provides high tensile strength.</title>
        <authorList>
            <person name="Kono N."/>
            <person name="Nakamura H."/>
            <person name="Ohtoshi R."/>
            <person name="Tomita M."/>
            <person name="Numata K."/>
            <person name="Arakawa K."/>
        </authorList>
    </citation>
    <scope>NUCLEOTIDE SEQUENCE [LARGE SCALE GENOMIC DNA]</scope>
</reference>
<accession>A0A4C1W169</accession>
<gene>
    <name evidence="1" type="ORF">EVAR_27259_1</name>
</gene>
<comment type="caution">
    <text evidence="1">The sequence shown here is derived from an EMBL/GenBank/DDBJ whole genome shotgun (WGS) entry which is preliminary data.</text>
</comment>
<keyword evidence="2" id="KW-1185">Reference proteome</keyword>
<dbReference type="AlphaFoldDB" id="A0A4C1W169"/>
<evidence type="ECO:0000313" key="2">
    <source>
        <dbReference type="Proteomes" id="UP000299102"/>
    </source>
</evidence>
<organism evidence="1 2">
    <name type="scientific">Eumeta variegata</name>
    <name type="common">Bagworm moth</name>
    <name type="synonym">Eumeta japonica</name>
    <dbReference type="NCBI Taxonomy" id="151549"/>
    <lineage>
        <taxon>Eukaryota</taxon>
        <taxon>Metazoa</taxon>
        <taxon>Ecdysozoa</taxon>
        <taxon>Arthropoda</taxon>
        <taxon>Hexapoda</taxon>
        <taxon>Insecta</taxon>
        <taxon>Pterygota</taxon>
        <taxon>Neoptera</taxon>
        <taxon>Endopterygota</taxon>
        <taxon>Lepidoptera</taxon>
        <taxon>Glossata</taxon>
        <taxon>Ditrysia</taxon>
        <taxon>Tineoidea</taxon>
        <taxon>Psychidae</taxon>
        <taxon>Oiketicinae</taxon>
        <taxon>Eumeta</taxon>
    </lineage>
</organism>
<protein>
    <submittedName>
        <fullName evidence="1">Uncharacterized protein</fullName>
    </submittedName>
</protein>
<sequence>MLQNCAVANQLRHENVVTQSSRHYALTKRKREVTASAADFVQLYPILTQEAGNALVISLGLRESLDGVDHRLQADGRNYPMK</sequence>